<evidence type="ECO:0008006" key="4">
    <source>
        <dbReference type="Google" id="ProtNLM"/>
    </source>
</evidence>
<dbReference type="InterPro" id="IPR021241">
    <property type="entry name" value="CsiV"/>
</dbReference>
<proteinExistence type="predicted"/>
<dbReference type="Pfam" id="PF10972">
    <property type="entry name" value="CsiV"/>
    <property type="match status" value="1"/>
</dbReference>
<sequence length="222" mass="25736">MVNKTRLVIHLVSTVFILLSACYSIAQENHFTKQPFQVEMIVFQHETLSDDRWWPPVRLNPFAKLINPPTITVNDIERLSTTHTNQLKDSLQKLQQSNKYNVLFYSSWQQPIQTSPAPSPTLLKAGGQYGEHHELVGSVGLLADKELRLTLDFWWREFDPVQPHQRTYINPNHLVKAGPEQTEYQISRNFHLRQQQLLKPNQIYYVDSPVLGMLVLLTPSQP</sequence>
<reference evidence="2 3" key="1">
    <citation type="submission" date="2020-07" db="EMBL/GenBank/DDBJ databases">
        <title>Endozoicomonas sp. nov., isolated from sediment.</title>
        <authorList>
            <person name="Gu T."/>
        </authorList>
    </citation>
    <scope>NUCLEOTIDE SEQUENCE [LARGE SCALE GENOMIC DNA]</scope>
    <source>
        <strain evidence="2 3">SM1973</strain>
    </source>
</reference>
<evidence type="ECO:0000313" key="2">
    <source>
        <dbReference type="EMBL" id="NYZ64972.1"/>
    </source>
</evidence>
<gene>
    <name evidence="2" type="ORF">H0A36_03060</name>
</gene>
<protein>
    <recommendedName>
        <fullName evidence="4">Peptidoglycan-binding protein CsiV</fullName>
    </recommendedName>
</protein>
<organism evidence="2 3">
    <name type="scientific">Spartinivicinus marinus</name>
    <dbReference type="NCBI Taxonomy" id="2994442"/>
    <lineage>
        <taxon>Bacteria</taxon>
        <taxon>Pseudomonadati</taxon>
        <taxon>Pseudomonadota</taxon>
        <taxon>Gammaproteobacteria</taxon>
        <taxon>Oceanospirillales</taxon>
        <taxon>Zooshikellaceae</taxon>
        <taxon>Spartinivicinus</taxon>
    </lineage>
</organism>
<keyword evidence="3" id="KW-1185">Reference proteome</keyword>
<evidence type="ECO:0000256" key="1">
    <source>
        <dbReference type="SAM" id="SignalP"/>
    </source>
</evidence>
<feature type="signal peptide" evidence="1">
    <location>
        <begin position="1"/>
        <end position="26"/>
    </location>
</feature>
<keyword evidence="1" id="KW-0732">Signal</keyword>
<comment type="caution">
    <text evidence="2">The sequence shown here is derived from an EMBL/GenBank/DDBJ whole genome shotgun (WGS) entry which is preliminary data.</text>
</comment>
<dbReference type="Proteomes" id="UP000569732">
    <property type="component" value="Unassembled WGS sequence"/>
</dbReference>
<evidence type="ECO:0000313" key="3">
    <source>
        <dbReference type="Proteomes" id="UP000569732"/>
    </source>
</evidence>
<dbReference type="RefSeq" id="WP_180567007.1">
    <property type="nucleotide sequence ID" value="NZ_JACCKB010000003.1"/>
</dbReference>
<dbReference type="PROSITE" id="PS51257">
    <property type="entry name" value="PROKAR_LIPOPROTEIN"/>
    <property type="match status" value="1"/>
</dbReference>
<accession>A0A853I0Q7</accession>
<dbReference type="EMBL" id="JACCKB010000003">
    <property type="protein sequence ID" value="NYZ64972.1"/>
    <property type="molecule type" value="Genomic_DNA"/>
</dbReference>
<name>A0A853I0Q7_9GAMM</name>
<dbReference type="AlphaFoldDB" id="A0A853I0Q7"/>
<feature type="chain" id="PRO_5032886764" description="Peptidoglycan-binding protein CsiV" evidence="1">
    <location>
        <begin position="27"/>
        <end position="222"/>
    </location>
</feature>